<feature type="compositionally biased region" description="Low complexity" evidence="1">
    <location>
        <begin position="425"/>
        <end position="442"/>
    </location>
</feature>
<feature type="compositionally biased region" description="Pro residues" evidence="1">
    <location>
        <begin position="76"/>
        <end position="85"/>
    </location>
</feature>
<feature type="compositionally biased region" description="Basic residues" evidence="1">
    <location>
        <begin position="154"/>
        <end position="163"/>
    </location>
</feature>
<dbReference type="Proteomes" id="UP001597114">
    <property type="component" value="Unassembled WGS sequence"/>
</dbReference>
<evidence type="ECO:0000256" key="2">
    <source>
        <dbReference type="SAM" id="Phobius"/>
    </source>
</evidence>
<dbReference type="Pfam" id="PF18915">
    <property type="entry name" value="DUF5667"/>
    <property type="match status" value="1"/>
</dbReference>
<evidence type="ECO:0000259" key="3">
    <source>
        <dbReference type="Pfam" id="PF18915"/>
    </source>
</evidence>
<evidence type="ECO:0000313" key="4">
    <source>
        <dbReference type="EMBL" id="MFD1516463.1"/>
    </source>
</evidence>
<feature type="transmembrane region" description="Helical" evidence="2">
    <location>
        <begin position="189"/>
        <end position="210"/>
    </location>
</feature>
<feature type="compositionally biased region" description="Low complexity" evidence="1">
    <location>
        <begin position="367"/>
        <end position="378"/>
    </location>
</feature>
<evidence type="ECO:0000256" key="1">
    <source>
        <dbReference type="SAM" id="MobiDB-lite"/>
    </source>
</evidence>
<evidence type="ECO:0000313" key="5">
    <source>
        <dbReference type="Proteomes" id="UP001597114"/>
    </source>
</evidence>
<protein>
    <submittedName>
        <fullName evidence="4">DUF5667 domain-containing protein</fullName>
    </submittedName>
</protein>
<feature type="compositionally biased region" description="Pro residues" evidence="1">
    <location>
        <begin position="483"/>
        <end position="494"/>
    </location>
</feature>
<accession>A0ABW4EM38</accession>
<keyword evidence="2" id="KW-0812">Transmembrane</keyword>
<keyword evidence="5" id="KW-1185">Reference proteome</keyword>
<sequence>MPAGQGKDAERFAAAVEQGTPPGFAGDGDLARELEIVAMLRSRGAAFAPDPDAKARAKQRLMAVLAAEQGDRRPRGPQPPVPPPSAEELTAPLGRVQEPSFPAPQEGVNASAVTNKLPAYTGGSDKGGGATVEATTTEPTTTEGTPPSTPAGRPGRHSSRRTVSRPAGRARGSRGPATTPAGSGLRRRAVFVGSAALVMLLAVAGGGVFASRDSLPGDNLYALKRVAETAGLALTFDEAAKARRHLDIATTRLDEVQKLVDRTPQAPVAPDVYASAIQEFDAAAGEGSRLLLASDESSTADTAALGDLRSWATQEADRLTTLRPALPDTAAADAEGAIKLLDRLVGRTTALTARSSCSEVTSGTDDLGPLPAAGACAPRPHDSDAPETDTTGGNGRHQTDQNPSSTTTGESDDPTSDVTQTPGADELPSLLPDLDSDGNLLDDGSHEGSDGDDTSTATRSHTPDSNDGNGNRDDDDKPGLPRLLPPVTLPPLLPGMPGITIG</sequence>
<feature type="compositionally biased region" description="Polar residues" evidence="1">
    <location>
        <begin position="353"/>
        <end position="364"/>
    </location>
</feature>
<dbReference type="RefSeq" id="WP_344725958.1">
    <property type="nucleotide sequence ID" value="NZ_BAAAUS010000036.1"/>
</dbReference>
<keyword evidence="2" id="KW-0472">Membrane</keyword>
<dbReference type="InterPro" id="IPR043725">
    <property type="entry name" value="DUF5667"/>
</dbReference>
<proteinExistence type="predicted"/>
<name>A0ABW4EM38_9PSEU</name>
<dbReference type="EMBL" id="JBHUCO010000002">
    <property type="protein sequence ID" value="MFD1516463.1"/>
    <property type="molecule type" value="Genomic_DNA"/>
</dbReference>
<feature type="compositionally biased region" description="Low complexity" evidence="1">
    <location>
        <begin position="131"/>
        <end position="152"/>
    </location>
</feature>
<feature type="domain" description="DUF5667" evidence="3">
    <location>
        <begin position="214"/>
        <end position="326"/>
    </location>
</feature>
<comment type="caution">
    <text evidence="4">The sequence shown here is derived from an EMBL/GenBank/DDBJ whole genome shotgun (WGS) entry which is preliminary data.</text>
</comment>
<feature type="region of interest" description="Disordered" evidence="1">
    <location>
        <begin position="64"/>
        <end position="183"/>
    </location>
</feature>
<reference evidence="5" key="1">
    <citation type="journal article" date="2019" name="Int. J. Syst. Evol. Microbiol.">
        <title>The Global Catalogue of Microorganisms (GCM) 10K type strain sequencing project: providing services to taxonomists for standard genome sequencing and annotation.</title>
        <authorList>
            <consortium name="The Broad Institute Genomics Platform"/>
            <consortium name="The Broad Institute Genome Sequencing Center for Infectious Disease"/>
            <person name="Wu L."/>
            <person name="Ma J."/>
        </authorList>
    </citation>
    <scope>NUCLEOTIDE SEQUENCE [LARGE SCALE GENOMIC DNA]</scope>
    <source>
        <strain evidence="5">CCM 7043</strain>
    </source>
</reference>
<keyword evidence="2" id="KW-1133">Transmembrane helix</keyword>
<gene>
    <name evidence="4" type="ORF">ACFSJD_03135</name>
</gene>
<feature type="region of interest" description="Disordered" evidence="1">
    <location>
        <begin position="1"/>
        <end position="28"/>
    </location>
</feature>
<feature type="compositionally biased region" description="Polar residues" evidence="1">
    <location>
        <begin position="400"/>
        <end position="409"/>
    </location>
</feature>
<feature type="compositionally biased region" description="Basic and acidic residues" evidence="1">
    <location>
        <begin position="470"/>
        <end position="479"/>
    </location>
</feature>
<organism evidence="4 5">
    <name type="scientific">Pseudonocardia yunnanensis</name>
    <dbReference type="NCBI Taxonomy" id="58107"/>
    <lineage>
        <taxon>Bacteria</taxon>
        <taxon>Bacillati</taxon>
        <taxon>Actinomycetota</taxon>
        <taxon>Actinomycetes</taxon>
        <taxon>Pseudonocardiales</taxon>
        <taxon>Pseudonocardiaceae</taxon>
        <taxon>Pseudonocardia</taxon>
    </lineage>
</organism>
<feature type="compositionally biased region" description="Low complexity" evidence="1">
    <location>
        <begin position="164"/>
        <end position="177"/>
    </location>
</feature>
<feature type="region of interest" description="Disordered" evidence="1">
    <location>
        <begin position="353"/>
        <end position="502"/>
    </location>
</feature>